<sequence length="101" mass="11217">MSIFNVATLLVFFVDSIWFVCCLILPFLASFFTLTFSPLFARLLINCRESLACLLVLSSFLSPISTRDAHLEYFSLIGPVFGNLVESLVTLLVVFILSSDG</sequence>
<evidence type="ECO:0000313" key="2">
    <source>
        <dbReference type="EMBL" id="CAG6749447.1"/>
    </source>
</evidence>
<feature type="transmembrane region" description="Helical" evidence="1">
    <location>
        <begin position="73"/>
        <end position="97"/>
    </location>
</feature>
<dbReference type="AlphaFoldDB" id="A0A8D8ZL79"/>
<name>A0A8D8ZL79_9HEMI</name>
<feature type="transmembrane region" description="Helical" evidence="1">
    <location>
        <begin position="39"/>
        <end position="61"/>
    </location>
</feature>
<keyword evidence="1" id="KW-0812">Transmembrane</keyword>
<proteinExistence type="predicted"/>
<evidence type="ECO:0000256" key="1">
    <source>
        <dbReference type="SAM" id="Phobius"/>
    </source>
</evidence>
<reference evidence="2" key="1">
    <citation type="submission" date="2021-05" db="EMBL/GenBank/DDBJ databases">
        <authorList>
            <person name="Alioto T."/>
            <person name="Alioto T."/>
            <person name="Gomez Garrido J."/>
        </authorList>
    </citation>
    <scope>NUCLEOTIDE SEQUENCE</scope>
</reference>
<organism evidence="2">
    <name type="scientific">Cacopsylla melanoneura</name>
    <dbReference type="NCBI Taxonomy" id="428564"/>
    <lineage>
        <taxon>Eukaryota</taxon>
        <taxon>Metazoa</taxon>
        <taxon>Ecdysozoa</taxon>
        <taxon>Arthropoda</taxon>
        <taxon>Hexapoda</taxon>
        <taxon>Insecta</taxon>
        <taxon>Pterygota</taxon>
        <taxon>Neoptera</taxon>
        <taxon>Paraneoptera</taxon>
        <taxon>Hemiptera</taxon>
        <taxon>Sternorrhyncha</taxon>
        <taxon>Psylloidea</taxon>
        <taxon>Psyllidae</taxon>
        <taxon>Psyllinae</taxon>
        <taxon>Cacopsylla</taxon>
    </lineage>
</organism>
<keyword evidence="1" id="KW-1133">Transmembrane helix</keyword>
<keyword evidence="1" id="KW-0472">Membrane</keyword>
<accession>A0A8D8ZL79</accession>
<protein>
    <submittedName>
        <fullName evidence="2">Uncharacterized protein</fullName>
    </submittedName>
</protein>
<dbReference type="EMBL" id="HBUF01523387">
    <property type="protein sequence ID" value="CAG6749447.1"/>
    <property type="molecule type" value="Transcribed_RNA"/>
</dbReference>
<feature type="transmembrane region" description="Helical" evidence="1">
    <location>
        <begin position="6"/>
        <end position="32"/>
    </location>
</feature>